<reference evidence="2 3" key="1">
    <citation type="submission" date="2016-10" db="EMBL/GenBank/DDBJ databases">
        <authorList>
            <person name="Varghese N."/>
            <person name="Submissions S."/>
        </authorList>
    </citation>
    <scope>NUCLEOTIDE SEQUENCE [LARGE SCALE GENOMIC DNA]</scope>
    <source>
        <strain evidence="2 3">DSM 25353</strain>
    </source>
</reference>
<keyword evidence="1" id="KW-0732">Signal</keyword>
<dbReference type="RefSeq" id="WP_092724275.1">
    <property type="nucleotide sequence ID" value="NZ_FNNO01000010.1"/>
</dbReference>
<accession>A0A8X8II79</accession>
<gene>
    <name evidence="2" type="ORF">SAMN05444410_11053</name>
</gene>
<keyword evidence="3" id="KW-1185">Reference proteome</keyword>
<evidence type="ECO:0008006" key="4">
    <source>
        <dbReference type="Google" id="ProtNLM"/>
    </source>
</evidence>
<proteinExistence type="predicted"/>
<feature type="signal peptide" evidence="1">
    <location>
        <begin position="1"/>
        <end position="23"/>
    </location>
</feature>
<sequence>MKKYLILTMLVVMAGLVASEVKAQPPWAPAWGKRRKQQQAYYYYPRANVYYSPDARRYYYPRNGVWLSVATPNFGFSFSNMPRETVYYDGPDVWVENRVHIERYHGIWHDDEYYNPYRDRYYNKRYKHRHHDDDDDDDDD</sequence>
<dbReference type="Proteomes" id="UP000198711">
    <property type="component" value="Unassembled WGS sequence"/>
</dbReference>
<dbReference type="AlphaFoldDB" id="A0A8X8II79"/>
<feature type="chain" id="PRO_5036447667" description="YXWGXW repeat-containing protein" evidence="1">
    <location>
        <begin position="24"/>
        <end position="140"/>
    </location>
</feature>
<evidence type="ECO:0000313" key="2">
    <source>
        <dbReference type="EMBL" id="SDX17835.1"/>
    </source>
</evidence>
<organism evidence="2 3">
    <name type="scientific">Hydrobacter penzbergensis</name>
    <dbReference type="NCBI Taxonomy" id="1235997"/>
    <lineage>
        <taxon>Bacteria</taxon>
        <taxon>Pseudomonadati</taxon>
        <taxon>Bacteroidota</taxon>
        <taxon>Chitinophagia</taxon>
        <taxon>Chitinophagales</taxon>
        <taxon>Chitinophagaceae</taxon>
        <taxon>Hydrobacter</taxon>
    </lineage>
</organism>
<protein>
    <recommendedName>
        <fullName evidence="4">YXWGXW repeat-containing protein</fullName>
    </recommendedName>
</protein>
<name>A0A8X8II79_9BACT</name>
<evidence type="ECO:0000313" key="3">
    <source>
        <dbReference type="Proteomes" id="UP000198711"/>
    </source>
</evidence>
<dbReference type="EMBL" id="FNNO01000010">
    <property type="protein sequence ID" value="SDX17835.1"/>
    <property type="molecule type" value="Genomic_DNA"/>
</dbReference>
<evidence type="ECO:0000256" key="1">
    <source>
        <dbReference type="SAM" id="SignalP"/>
    </source>
</evidence>
<comment type="caution">
    <text evidence="2">The sequence shown here is derived from an EMBL/GenBank/DDBJ whole genome shotgun (WGS) entry which is preliminary data.</text>
</comment>